<organism evidence="1 2">
    <name type="scientific">Botryosphaeria dothidea</name>
    <dbReference type="NCBI Taxonomy" id="55169"/>
    <lineage>
        <taxon>Eukaryota</taxon>
        <taxon>Fungi</taxon>
        <taxon>Dikarya</taxon>
        <taxon>Ascomycota</taxon>
        <taxon>Pezizomycotina</taxon>
        <taxon>Dothideomycetes</taxon>
        <taxon>Dothideomycetes incertae sedis</taxon>
        <taxon>Botryosphaeriales</taxon>
        <taxon>Botryosphaeriaceae</taxon>
        <taxon>Botryosphaeria</taxon>
    </lineage>
</organism>
<sequence length="196" mass="21903">MDGKPKARGGGNSLPFVTIPLPALPMKNTASGYLPGRAPISNSSATRTLPTTKVGRHRYLELQLEQLRAEIITYAKYADQIAGVVEGCGNTVRTFPQGTNLPFVRTLRQYAKLSITITLCDEDPEFLMGNIMLWREDHKDIDAKDMLDAACSIWNPKKYWEWPSLANALWDLAKNRDLLKTRPEGPKTEKSKELGS</sequence>
<protein>
    <submittedName>
        <fullName evidence="1">Uncharacterized protein</fullName>
    </submittedName>
</protein>
<comment type="caution">
    <text evidence="1">The sequence shown here is derived from an EMBL/GenBank/DDBJ whole genome shotgun (WGS) entry which is preliminary data.</text>
</comment>
<dbReference type="AlphaFoldDB" id="A0A8H4N8C8"/>
<keyword evidence="2" id="KW-1185">Reference proteome</keyword>
<reference evidence="1" key="1">
    <citation type="submission" date="2020-04" db="EMBL/GenBank/DDBJ databases">
        <title>Genome Assembly and Annotation of Botryosphaeria dothidea sdau 11-99, a Latent Pathogen of Apple Fruit Ring Rot in China.</title>
        <authorList>
            <person name="Yu C."/>
            <person name="Diao Y."/>
            <person name="Lu Q."/>
            <person name="Zhao J."/>
            <person name="Cui S."/>
            <person name="Peng C."/>
            <person name="He B."/>
            <person name="Liu H."/>
        </authorList>
    </citation>
    <scope>NUCLEOTIDE SEQUENCE [LARGE SCALE GENOMIC DNA]</scope>
    <source>
        <strain evidence="1">Sdau11-99</strain>
    </source>
</reference>
<accession>A0A8H4N8C8</accession>
<dbReference type="Proteomes" id="UP000572817">
    <property type="component" value="Unassembled WGS sequence"/>
</dbReference>
<gene>
    <name evidence="1" type="ORF">GTA08_BOTSDO12024</name>
</gene>
<evidence type="ECO:0000313" key="1">
    <source>
        <dbReference type="EMBL" id="KAF4312865.1"/>
    </source>
</evidence>
<dbReference type="EMBL" id="WWBZ02000002">
    <property type="protein sequence ID" value="KAF4312865.1"/>
    <property type="molecule type" value="Genomic_DNA"/>
</dbReference>
<evidence type="ECO:0000313" key="2">
    <source>
        <dbReference type="Proteomes" id="UP000572817"/>
    </source>
</evidence>
<name>A0A8H4N8C8_9PEZI</name>
<proteinExistence type="predicted"/>